<evidence type="ECO:0000259" key="2">
    <source>
        <dbReference type="Pfam" id="PF04069"/>
    </source>
</evidence>
<dbReference type="PROSITE" id="PS51257">
    <property type="entry name" value="PROKAR_LIPOPROTEIN"/>
    <property type="match status" value="1"/>
</dbReference>
<dbReference type="Pfam" id="PF04069">
    <property type="entry name" value="OpuAC"/>
    <property type="match status" value="1"/>
</dbReference>
<organism evidence="3 4">
    <name type="scientific">Micrococcus terreus</name>
    <dbReference type="NCBI Taxonomy" id="574650"/>
    <lineage>
        <taxon>Bacteria</taxon>
        <taxon>Bacillati</taxon>
        <taxon>Actinomycetota</taxon>
        <taxon>Actinomycetes</taxon>
        <taxon>Micrococcales</taxon>
        <taxon>Micrococcaceae</taxon>
        <taxon>Micrococcus</taxon>
    </lineage>
</organism>
<feature type="compositionally biased region" description="Pro residues" evidence="1">
    <location>
        <begin position="118"/>
        <end position="128"/>
    </location>
</feature>
<accession>A0A1I7MEB0</accession>
<evidence type="ECO:0000313" key="3">
    <source>
        <dbReference type="EMBL" id="SFV20261.1"/>
    </source>
</evidence>
<reference evidence="3 4" key="1">
    <citation type="submission" date="2016-10" db="EMBL/GenBank/DDBJ databases">
        <authorList>
            <person name="de Groot N.N."/>
        </authorList>
    </citation>
    <scope>NUCLEOTIDE SEQUENCE [LARGE SCALE GENOMIC DNA]</scope>
    <source>
        <strain evidence="3 4">CGMCC 1.7054</strain>
    </source>
</reference>
<dbReference type="InterPro" id="IPR007210">
    <property type="entry name" value="ABC_Gly_betaine_transp_sub-bd"/>
</dbReference>
<dbReference type="RefSeq" id="WP_091693136.1">
    <property type="nucleotide sequence ID" value="NZ_FPCG01000001.1"/>
</dbReference>
<dbReference type="STRING" id="574650.SAMN04487966_101272"/>
<feature type="domain" description="ABC-type glycine betaine transport system substrate-binding" evidence="2">
    <location>
        <begin position="262"/>
        <end position="352"/>
    </location>
</feature>
<proteinExistence type="predicted"/>
<feature type="region of interest" description="Disordered" evidence="1">
    <location>
        <begin position="112"/>
        <end position="172"/>
    </location>
</feature>
<dbReference type="GO" id="GO:0022857">
    <property type="term" value="F:transmembrane transporter activity"/>
    <property type="evidence" value="ECO:0007669"/>
    <property type="project" value="InterPro"/>
</dbReference>
<protein>
    <submittedName>
        <fullName evidence="3">Substrate binding domain of ABC-type glycine betaine transport system</fullName>
    </submittedName>
</protein>
<dbReference type="Gene3D" id="3.40.190.120">
    <property type="entry name" value="Osmoprotection protein (prox), domain 2"/>
    <property type="match status" value="1"/>
</dbReference>
<dbReference type="EMBL" id="FPCG01000001">
    <property type="protein sequence ID" value="SFV20261.1"/>
    <property type="molecule type" value="Genomic_DNA"/>
</dbReference>
<dbReference type="GO" id="GO:0043190">
    <property type="term" value="C:ATP-binding cassette (ABC) transporter complex"/>
    <property type="evidence" value="ECO:0007669"/>
    <property type="project" value="InterPro"/>
</dbReference>
<evidence type="ECO:0000256" key="1">
    <source>
        <dbReference type="SAM" id="MobiDB-lite"/>
    </source>
</evidence>
<dbReference type="Gene3D" id="3.40.190.10">
    <property type="entry name" value="Periplasmic binding protein-like II"/>
    <property type="match status" value="1"/>
</dbReference>
<keyword evidence="4" id="KW-1185">Reference proteome</keyword>
<dbReference type="Proteomes" id="UP000198881">
    <property type="component" value="Unassembled WGS sequence"/>
</dbReference>
<sequence length="365" mass="37818">MSDPRRHRPITLGCLGLLAGLTLVTGCTQGPATPPPNPTGTASTQPVETALTLHPGSSAQETIVAHVLARHLTHRGAPAEVGEATAEPWQRVTGEGAAVVDTLGMMARLAPDEAAGPVPSPTADPSPEPDASLSADEPTASPHAAGPTADAEATESVAPKPVPGGEAAPDAGAVARWAREQLPEGVELLAESSATLRLQAVTTATFARLHELDSLVDLNGQCEDLALAPLAWGEVEAERLSVLAGCAPQEWVDTGDRQPALALVADEAQVALLYGTDPAISHHALVPLEDPDRILPEGRLAVVADPDGLPPEARGAVSEVMQRLDGAQLAELQSLLEGPDPLTPEEAAQYWLVQNGLETRPEGWF</sequence>
<dbReference type="SUPFAM" id="SSF53850">
    <property type="entry name" value="Periplasmic binding protein-like II"/>
    <property type="match status" value="1"/>
</dbReference>
<gene>
    <name evidence="3" type="ORF">SAMN04487966_101272</name>
</gene>
<evidence type="ECO:0000313" key="4">
    <source>
        <dbReference type="Proteomes" id="UP000198881"/>
    </source>
</evidence>
<dbReference type="AlphaFoldDB" id="A0A1I7MEB0"/>
<name>A0A1I7MEB0_9MICC</name>